<dbReference type="STRING" id="1068978.AMETH_5201"/>
<dbReference type="SUPFAM" id="SSF55781">
    <property type="entry name" value="GAF domain-like"/>
    <property type="match status" value="1"/>
</dbReference>
<dbReference type="HOGENOM" id="CLU_062618_5_5_11"/>
<dbReference type="KEGG" id="amq:AMETH_5201"/>
<evidence type="ECO:0000256" key="1">
    <source>
        <dbReference type="ARBA" id="ARBA00022798"/>
    </source>
</evidence>
<dbReference type="AlphaFoldDB" id="A0A076MX36"/>
<dbReference type="Gene3D" id="1.10.10.10">
    <property type="entry name" value="Winged helix-like DNA-binding domain superfamily/Winged helix DNA-binding domain"/>
    <property type="match status" value="1"/>
</dbReference>
<name>A0A076MX36_AMYME</name>
<dbReference type="EMBL" id="CP009110">
    <property type="protein sequence ID" value="AIJ25293.1"/>
    <property type="molecule type" value="Genomic_DNA"/>
</dbReference>
<organism evidence="9 10">
    <name type="scientific">Amycolatopsis methanolica 239</name>
    <dbReference type="NCBI Taxonomy" id="1068978"/>
    <lineage>
        <taxon>Bacteria</taxon>
        <taxon>Bacillati</taxon>
        <taxon>Actinomycetota</taxon>
        <taxon>Actinomycetes</taxon>
        <taxon>Pseudonocardiales</taxon>
        <taxon>Pseudonocardiaceae</taxon>
        <taxon>Amycolatopsis</taxon>
        <taxon>Amycolatopsis methanolica group</taxon>
    </lineage>
</organism>
<dbReference type="InterPro" id="IPR036388">
    <property type="entry name" value="WH-like_DNA-bd_sf"/>
</dbReference>
<evidence type="ECO:0000259" key="8">
    <source>
        <dbReference type="PROSITE" id="PS51078"/>
    </source>
</evidence>
<dbReference type="InterPro" id="IPR014757">
    <property type="entry name" value="Tscrpt_reg_IclR_C"/>
</dbReference>
<evidence type="ECO:0000256" key="3">
    <source>
        <dbReference type="ARBA" id="ARBA00023125"/>
    </source>
</evidence>
<dbReference type="GO" id="GO:0045892">
    <property type="term" value="P:negative regulation of DNA-templated transcription"/>
    <property type="evidence" value="ECO:0007669"/>
    <property type="project" value="TreeGrafter"/>
</dbReference>
<keyword evidence="10" id="KW-1185">Reference proteome</keyword>
<evidence type="ECO:0000313" key="9">
    <source>
        <dbReference type="EMBL" id="AIJ25293.1"/>
    </source>
</evidence>
<dbReference type="Pfam" id="PF09339">
    <property type="entry name" value="HTH_IclR"/>
    <property type="match status" value="1"/>
</dbReference>
<evidence type="ECO:0000256" key="4">
    <source>
        <dbReference type="ARBA" id="ARBA00023163"/>
    </source>
</evidence>
<dbReference type="FunFam" id="1.10.10.10:FF:000056">
    <property type="entry name" value="IclR family transcriptional regulator"/>
    <property type="match status" value="1"/>
</dbReference>
<dbReference type="GO" id="GO:0003700">
    <property type="term" value="F:DNA-binding transcription factor activity"/>
    <property type="evidence" value="ECO:0007669"/>
    <property type="project" value="TreeGrafter"/>
</dbReference>
<dbReference type="GO" id="GO:0006071">
    <property type="term" value="P:glycerol metabolic process"/>
    <property type="evidence" value="ECO:0007669"/>
    <property type="project" value="UniProtKB-KW"/>
</dbReference>
<dbReference type="InterPro" id="IPR036390">
    <property type="entry name" value="WH_DNA-bd_sf"/>
</dbReference>
<keyword evidence="4" id="KW-0804">Transcription</keyword>
<feature type="domain" description="IclR-ED" evidence="8">
    <location>
        <begin position="77"/>
        <end position="258"/>
    </location>
</feature>
<evidence type="ECO:0000256" key="5">
    <source>
        <dbReference type="ARBA" id="ARBA00058938"/>
    </source>
</evidence>
<reference evidence="9 10" key="1">
    <citation type="submission" date="2014-07" db="EMBL/GenBank/DDBJ databases">
        <title>Whole Genome Sequence of the Amycolatopsis methanolica 239.</title>
        <authorList>
            <person name="Tang B."/>
        </authorList>
    </citation>
    <scope>NUCLEOTIDE SEQUENCE [LARGE SCALE GENOMIC DNA]</scope>
    <source>
        <strain evidence="9 10">239</strain>
    </source>
</reference>
<dbReference type="Pfam" id="PF01614">
    <property type="entry name" value="IclR_C"/>
    <property type="match status" value="1"/>
</dbReference>
<dbReference type="InterPro" id="IPR050707">
    <property type="entry name" value="HTH_MetabolicPath_Reg"/>
</dbReference>
<dbReference type="SUPFAM" id="SSF46785">
    <property type="entry name" value="Winged helix' DNA-binding domain"/>
    <property type="match status" value="1"/>
</dbReference>
<dbReference type="Proteomes" id="UP000062973">
    <property type="component" value="Chromosome"/>
</dbReference>
<accession>A0A076MX36</accession>
<dbReference type="GO" id="GO:0003677">
    <property type="term" value="F:DNA binding"/>
    <property type="evidence" value="ECO:0007669"/>
    <property type="project" value="UniProtKB-KW"/>
</dbReference>
<dbReference type="eggNOG" id="COG1414">
    <property type="taxonomic scope" value="Bacteria"/>
</dbReference>
<dbReference type="PANTHER" id="PTHR30136:SF35">
    <property type="entry name" value="HTH-TYPE TRANSCRIPTIONAL REGULATOR RV1719"/>
    <property type="match status" value="1"/>
</dbReference>
<protein>
    <recommendedName>
        <fullName evidence="6">Glycerol operon regulatory protein</fullName>
    </recommendedName>
</protein>
<feature type="domain" description="HTH iclR-type" evidence="7">
    <location>
        <begin position="14"/>
        <end position="76"/>
    </location>
</feature>
<keyword evidence="3" id="KW-0238">DNA-binding</keyword>
<keyword evidence="2" id="KW-0805">Transcription regulation</keyword>
<proteinExistence type="predicted"/>
<dbReference type="PROSITE" id="PS51078">
    <property type="entry name" value="ICLR_ED"/>
    <property type="match status" value="1"/>
</dbReference>
<gene>
    <name evidence="9" type="primary">allR</name>
    <name evidence="9" type="ORF">AMETH_5201</name>
</gene>
<dbReference type="Gene3D" id="3.30.450.40">
    <property type="match status" value="1"/>
</dbReference>
<dbReference type="PATRIC" id="fig|1068978.7.peg.5582"/>
<dbReference type="SMART" id="SM00346">
    <property type="entry name" value="HTH_ICLR"/>
    <property type="match status" value="1"/>
</dbReference>
<keyword evidence="1" id="KW-0319">Glycerol metabolism</keyword>
<sequence length="258" mass="27582">MELRPGDVKGWCVADMVGKALRVLSLLGEYPDGVGLSELARRAGYPVSTTHRLLGSLQEQGFARSDPASKRYALGLRLFELGQRVSHARGFAGVALPVLRALTEQTGEPTLMAVLDGHQQVYVHSVQGPRQIQIRGEPGRRGPLHCTAMGKCLVAFAPDREALVETLELAGLAPRTITSRAEFAREIATVRSQGYAIADEEHEPGIRAVGVPVLGPDGHAIAALSTAAPAYRMSVAELEAFVPALREAARELGAVLPR</sequence>
<dbReference type="PANTHER" id="PTHR30136">
    <property type="entry name" value="HELIX-TURN-HELIX TRANSCRIPTIONAL REGULATOR, ICLR FAMILY"/>
    <property type="match status" value="1"/>
</dbReference>
<dbReference type="PROSITE" id="PS51077">
    <property type="entry name" value="HTH_ICLR"/>
    <property type="match status" value="1"/>
</dbReference>
<comment type="function">
    <text evidence="5">May be an activator protein for the gylABX operon.</text>
</comment>
<dbReference type="InterPro" id="IPR005471">
    <property type="entry name" value="Tscrpt_reg_IclR_N"/>
</dbReference>
<evidence type="ECO:0000259" key="7">
    <source>
        <dbReference type="PROSITE" id="PS51077"/>
    </source>
</evidence>
<evidence type="ECO:0000256" key="2">
    <source>
        <dbReference type="ARBA" id="ARBA00023015"/>
    </source>
</evidence>
<evidence type="ECO:0000256" key="6">
    <source>
        <dbReference type="ARBA" id="ARBA00070406"/>
    </source>
</evidence>
<evidence type="ECO:0000313" key="10">
    <source>
        <dbReference type="Proteomes" id="UP000062973"/>
    </source>
</evidence>
<dbReference type="InterPro" id="IPR029016">
    <property type="entry name" value="GAF-like_dom_sf"/>
</dbReference>